<dbReference type="Proteomes" id="UP000000267">
    <property type="component" value="Unassembled WGS sequence"/>
</dbReference>
<feature type="active site" description="Nucleophile" evidence="1">
    <location>
        <position position="157"/>
    </location>
</feature>
<dbReference type="PIRSF" id="PIRSF000846">
    <property type="entry name" value="ATP_adenylyltr"/>
    <property type="match status" value="1"/>
</dbReference>
<dbReference type="PANTHER" id="PTHR38420:SF1">
    <property type="entry name" value="PUTATIVE (AFU_ORTHOLOGUE AFUA_5G14690)-RELATED"/>
    <property type="match status" value="1"/>
</dbReference>
<dbReference type="GO" id="GO:0005524">
    <property type="term" value="F:ATP binding"/>
    <property type="evidence" value="ECO:0007669"/>
    <property type="project" value="InterPro"/>
</dbReference>
<feature type="region of interest" description="Disordered" evidence="3">
    <location>
        <begin position="49"/>
        <end position="70"/>
    </location>
</feature>
<dbReference type="FunCoup" id="A7TFD5">
    <property type="interactions" value="112"/>
</dbReference>
<dbReference type="AlphaFoldDB" id="A7TFD5"/>
<organism evidence="7">
    <name type="scientific">Vanderwaltozyma polyspora (strain ATCC 22028 / DSM 70294 / BCRC 21397 / CBS 2163 / NBRC 10782 / NRRL Y-8283 / UCD 57-17)</name>
    <name type="common">Kluyveromyces polysporus</name>
    <dbReference type="NCBI Taxonomy" id="436907"/>
    <lineage>
        <taxon>Eukaryota</taxon>
        <taxon>Fungi</taxon>
        <taxon>Dikarya</taxon>
        <taxon>Ascomycota</taxon>
        <taxon>Saccharomycotina</taxon>
        <taxon>Saccharomycetes</taxon>
        <taxon>Saccharomycetales</taxon>
        <taxon>Saccharomycetaceae</taxon>
        <taxon>Vanderwaltozyma</taxon>
    </lineage>
</organism>
<dbReference type="InterPro" id="IPR009163">
    <property type="entry name" value="Ap4A_phos1/2"/>
</dbReference>
<feature type="domain" description="Ap4A phosphorylase 1/2 N-terminal" evidence="5">
    <location>
        <begin position="5"/>
        <end position="165"/>
    </location>
</feature>
<feature type="binding site" evidence="2">
    <location>
        <begin position="92"/>
        <end position="93"/>
    </location>
    <ligand>
        <name>substrate</name>
    </ligand>
</feature>
<name>A7TFD5_VANPO</name>
<feature type="binding site" evidence="2">
    <location>
        <position position="53"/>
    </location>
    <ligand>
        <name>substrate</name>
    </ligand>
</feature>
<evidence type="ECO:0000256" key="1">
    <source>
        <dbReference type="PIRSR" id="PIRSR000846-1"/>
    </source>
</evidence>
<keyword evidence="7" id="KW-1185">Reference proteome</keyword>
<accession>A7TFD5</accession>
<dbReference type="Gene3D" id="3.30.428.70">
    <property type="match status" value="1"/>
</dbReference>
<dbReference type="InterPro" id="IPR045759">
    <property type="entry name" value="Ap4A_phos1/2_N"/>
</dbReference>
<feature type="binding site" evidence="2">
    <location>
        <begin position="150"/>
        <end position="153"/>
    </location>
    <ligand>
        <name>substrate</name>
    </ligand>
</feature>
<feature type="binding site" evidence="2">
    <location>
        <position position="144"/>
    </location>
    <ligand>
        <name>substrate</name>
    </ligand>
</feature>
<dbReference type="GO" id="GO:0009164">
    <property type="term" value="P:nucleoside catabolic process"/>
    <property type="evidence" value="ECO:0007669"/>
    <property type="project" value="EnsemblFungi"/>
</dbReference>
<feature type="compositionally biased region" description="Basic and acidic residues" evidence="3">
    <location>
        <begin position="61"/>
        <end position="70"/>
    </location>
</feature>
<feature type="domain" description="ATP adenylyltransferase C-terminal" evidence="4">
    <location>
        <begin position="194"/>
        <end position="310"/>
    </location>
</feature>
<evidence type="ECO:0000256" key="2">
    <source>
        <dbReference type="PIRSR" id="PIRSR000846-2"/>
    </source>
</evidence>
<dbReference type="GO" id="GO:0009117">
    <property type="term" value="P:nucleotide metabolic process"/>
    <property type="evidence" value="ECO:0007669"/>
    <property type="project" value="InterPro"/>
</dbReference>
<dbReference type="PANTHER" id="PTHR38420">
    <property type="entry name" value="AP-4-A PHOSPHORYLASE II"/>
    <property type="match status" value="1"/>
</dbReference>
<dbReference type="InParanoid" id="A7TFD5"/>
<evidence type="ECO:0000259" key="5">
    <source>
        <dbReference type="Pfam" id="PF19327"/>
    </source>
</evidence>
<evidence type="ECO:0000313" key="7">
    <source>
        <dbReference type="Proteomes" id="UP000000267"/>
    </source>
</evidence>
<dbReference type="HOGENOM" id="CLU_049915_1_0_1"/>
<dbReference type="InterPro" id="IPR043171">
    <property type="entry name" value="Ap4A_phos1/2-like"/>
</dbReference>
<dbReference type="GO" id="GO:0008796">
    <property type="term" value="F:bis(5'-nucleosyl)-tetraphosphatase activity"/>
    <property type="evidence" value="ECO:0007669"/>
    <property type="project" value="EnsemblFungi"/>
</dbReference>
<feature type="binding site" evidence="2">
    <location>
        <position position="159"/>
    </location>
    <ligand>
        <name>substrate</name>
    </ligand>
</feature>
<dbReference type="SUPFAM" id="SSF54197">
    <property type="entry name" value="HIT-like"/>
    <property type="match status" value="1"/>
</dbReference>
<feature type="binding site" evidence="2">
    <location>
        <position position="281"/>
    </location>
    <ligand>
        <name>substrate</name>
    </ligand>
</feature>
<reference evidence="6 7" key="1">
    <citation type="journal article" date="2007" name="Proc. Natl. Acad. Sci. U.S.A.">
        <title>Independent sorting-out of thousands of duplicated gene pairs in two yeast species descended from a whole-genome duplication.</title>
        <authorList>
            <person name="Scannell D.R."/>
            <person name="Frank A.C."/>
            <person name="Conant G.C."/>
            <person name="Byrne K.P."/>
            <person name="Woolfit M."/>
            <person name="Wolfe K.H."/>
        </authorList>
    </citation>
    <scope>NUCLEOTIDE SEQUENCE [LARGE SCALE GENOMIC DNA]</scope>
    <source>
        <strain evidence="7">ATCC 22028 / DSM 70294 / BCRC 21397 / CBS 2163 / NBRC 10782 / NRRL Y-8283 / UCD 57-17</strain>
    </source>
</reference>
<dbReference type="Pfam" id="PF09830">
    <property type="entry name" value="ATP_transf"/>
    <property type="match status" value="1"/>
</dbReference>
<dbReference type="InterPro" id="IPR036265">
    <property type="entry name" value="HIT-like_sf"/>
</dbReference>
<dbReference type="GO" id="GO:0003877">
    <property type="term" value="F:ATP:ADP adenylyltransferase activity"/>
    <property type="evidence" value="ECO:0007669"/>
    <property type="project" value="InterPro"/>
</dbReference>
<sequence length="322" mass="36447">MVSKNVLELVEEKYDQALKNGNLIFTETSIDKLKDGETGMKYHVRYTPSLNKKPVSGEGESEGKKNPFENPEKELIVLDDVNGDSKFRFLLNKYPVVKNHTLLVTSEFQSQNSALSPSELITAYRLINRMDDEDEGRRNMMFYNSGSLSGSSQDHKHLQFIPLPSNFITLQDSLCSGKSHYLPTSREEPLQNEKVSFAHFTVPLPESSDDVDEDLLAMCYFSLLQRSFTFFQDWAAEKPELQGNTSYNLLMTKRWMCIVPRSSTTSKSLSLNFNATAYAGLILVKDQEVLDKIKGDAHILDTALLECGFPSTAGQKTNEYDY</sequence>
<dbReference type="RefSeq" id="XP_001646807.1">
    <property type="nucleotide sequence ID" value="XM_001646757.1"/>
</dbReference>
<dbReference type="OMA" id="DPFENPP"/>
<feature type="binding site" evidence="2">
    <location>
        <begin position="274"/>
        <end position="276"/>
    </location>
    <ligand>
        <name>substrate</name>
    </ligand>
</feature>
<dbReference type="STRING" id="436907.A7TFD5"/>
<dbReference type="GeneID" id="5547272"/>
<dbReference type="InterPro" id="IPR019200">
    <property type="entry name" value="ATP_adenylylTrfase_C"/>
</dbReference>
<dbReference type="OrthoDB" id="10267950at2759"/>
<evidence type="ECO:0000256" key="3">
    <source>
        <dbReference type="SAM" id="MobiDB-lite"/>
    </source>
</evidence>
<evidence type="ECO:0000313" key="6">
    <source>
        <dbReference type="EMBL" id="EDO18949.1"/>
    </source>
</evidence>
<protein>
    <submittedName>
        <fullName evidence="6">Uncharacterized protein</fullName>
    </submittedName>
</protein>
<dbReference type="eggNOG" id="ENOG502QRAQ">
    <property type="taxonomic scope" value="Eukaryota"/>
</dbReference>
<evidence type="ECO:0000259" key="4">
    <source>
        <dbReference type="Pfam" id="PF09830"/>
    </source>
</evidence>
<dbReference type="PhylomeDB" id="A7TFD5"/>
<dbReference type="Pfam" id="PF19327">
    <property type="entry name" value="Ap4A_phos_N"/>
    <property type="match status" value="1"/>
</dbReference>
<dbReference type="EMBL" id="DS480383">
    <property type="protein sequence ID" value="EDO18949.1"/>
    <property type="molecule type" value="Genomic_DNA"/>
</dbReference>
<proteinExistence type="predicted"/>
<feature type="binding site" evidence="2">
    <location>
        <position position="285"/>
    </location>
    <ligand>
        <name>substrate</name>
    </ligand>
</feature>
<gene>
    <name evidence="6" type="ORF">Kpol_2002p19</name>
</gene>
<dbReference type="KEGG" id="vpo:Kpol_2002p19"/>